<dbReference type="GeneID" id="82191946"/>
<protein>
    <submittedName>
        <fullName evidence="1">Uncharacterized protein</fullName>
    </submittedName>
</protein>
<dbReference type="Proteomes" id="UP000014204">
    <property type="component" value="Unassembled WGS sequence"/>
</dbReference>
<keyword evidence="2" id="KW-1185">Reference proteome</keyword>
<dbReference type="STRING" id="1235794.C811_01888"/>
<reference evidence="1 2" key="1">
    <citation type="submission" date="2013-04" db="EMBL/GenBank/DDBJ databases">
        <title>The Genome Sequence of Enterorhabdus caecimuris B7.</title>
        <authorList>
            <consortium name="The Broad Institute Genomics Platform"/>
            <consortium name="The Broad Institute Genome Sequencing Center for Infectious Disease"/>
            <person name="Earl A."/>
            <person name="Xavier R."/>
            <person name="Elson C."/>
            <person name="Duck W."/>
            <person name="Walker B."/>
            <person name="Young S."/>
            <person name="Zeng Q."/>
            <person name="Gargeya S."/>
            <person name="Fitzgerald M."/>
            <person name="Haas B."/>
            <person name="Abouelleil A."/>
            <person name="Allen A.W."/>
            <person name="Alvarado L."/>
            <person name="Arachchi H.M."/>
            <person name="Berlin A.M."/>
            <person name="Chapman S.B."/>
            <person name="Gainer-Dewar J."/>
            <person name="Goldberg J."/>
            <person name="Griggs A."/>
            <person name="Gujja S."/>
            <person name="Hansen M."/>
            <person name="Howarth C."/>
            <person name="Imamovic A."/>
            <person name="Ireland A."/>
            <person name="Larimer J."/>
            <person name="McCowan C."/>
            <person name="Murphy C."/>
            <person name="Pearson M."/>
            <person name="Poon T.W."/>
            <person name="Priest M."/>
            <person name="Roberts A."/>
            <person name="Saif S."/>
            <person name="Shea T."/>
            <person name="Sisk P."/>
            <person name="Sykes S."/>
            <person name="Wortman J."/>
            <person name="Nusbaum C."/>
            <person name="Birren B."/>
        </authorList>
    </citation>
    <scope>NUCLEOTIDE SEQUENCE [LARGE SCALE GENOMIC DNA]</scope>
    <source>
        <strain evidence="1 2">B7</strain>
    </source>
</reference>
<sequence>MTLDPRRFADLDFPGLVQRNSPGIDKLCAALNGPNAALAQKRAKRRLLEEVLPELSESLPLSAEDLIFRIVFEYASGGILALMAYRAETGFACPVEAFLQCLTPEVPIALLAVLSEK</sequence>
<evidence type="ECO:0000313" key="1">
    <source>
        <dbReference type="EMBL" id="EOS50263.1"/>
    </source>
</evidence>
<dbReference type="EMBL" id="ASSY01000009">
    <property type="protein sequence ID" value="EOS50263.1"/>
    <property type="molecule type" value="Genomic_DNA"/>
</dbReference>
<dbReference type="HOGENOM" id="CLU_2081116_0_0_11"/>
<comment type="caution">
    <text evidence="1">The sequence shown here is derived from an EMBL/GenBank/DDBJ whole genome shotgun (WGS) entry which is preliminary data.</text>
</comment>
<dbReference type="RefSeq" id="WP_016310076.1">
    <property type="nucleotide sequence ID" value="NZ_KE159646.1"/>
</dbReference>
<organism evidence="1 2">
    <name type="scientific">Adlercreutzia caecimuris B7</name>
    <dbReference type="NCBI Taxonomy" id="1235794"/>
    <lineage>
        <taxon>Bacteria</taxon>
        <taxon>Bacillati</taxon>
        <taxon>Actinomycetota</taxon>
        <taxon>Coriobacteriia</taxon>
        <taxon>Eggerthellales</taxon>
        <taxon>Eggerthellaceae</taxon>
        <taxon>Adlercreutzia</taxon>
    </lineage>
</organism>
<evidence type="ECO:0000313" key="2">
    <source>
        <dbReference type="Proteomes" id="UP000014204"/>
    </source>
</evidence>
<proteinExistence type="predicted"/>
<dbReference type="AlphaFoldDB" id="R9KVG2"/>
<accession>R9KVG2</accession>
<gene>
    <name evidence="1" type="ORF">C811_01888</name>
</gene>
<name>R9KVG2_9ACTN</name>